<dbReference type="AlphaFoldDB" id="A0A9N9JGP9"/>
<accession>A0A9N9JGP9</accession>
<name>A0A9N9JGP9_9GLOM</name>
<comment type="caution">
    <text evidence="1">The sequence shown here is derived from an EMBL/GenBank/DDBJ whole genome shotgun (WGS) entry which is preliminary data.</text>
</comment>
<sequence>MGISTTGCSESSHGDLKSVFHYIEQAMCSQHLKAAISTGSYKPIKLLQKVVSKSNTKQRLLQNECQDFATKKKKDNITKLKDETIQQIFQNISAYFNVIEDDNCGFHTVAISIEKSEEYWPE</sequence>
<keyword evidence="2" id="KW-1185">Reference proteome</keyword>
<organism evidence="1 2">
    <name type="scientific">Dentiscutata erythropus</name>
    <dbReference type="NCBI Taxonomy" id="1348616"/>
    <lineage>
        <taxon>Eukaryota</taxon>
        <taxon>Fungi</taxon>
        <taxon>Fungi incertae sedis</taxon>
        <taxon>Mucoromycota</taxon>
        <taxon>Glomeromycotina</taxon>
        <taxon>Glomeromycetes</taxon>
        <taxon>Diversisporales</taxon>
        <taxon>Gigasporaceae</taxon>
        <taxon>Dentiscutata</taxon>
    </lineage>
</organism>
<proteinExistence type="predicted"/>
<evidence type="ECO:0000313" key="1">
    <source>
        <dbReference type="EMBL" id="CAG8781102.1"/>
    </source>
</evidence>
<dbReference type="Proteomes" id="UP000789405">
    <property type="component" value="Unassembled WGS sequence"/>
</dbReference>
<feature type="non-terminal residue" evidence="1">
    <location>
        <position position="1"/>
    </location>
</feature>
<gene>
    <name evidence="1" type="ORF">DERYTH_LOCUS19652</name>
</gene>
<reference evidence="1" key="1">
    <citation type="submission" date="2021-06" db="EMBL/GenBank/DDBJ databases">
        <authorList>
            <person name="Kallberg Y."/>
            <person name="Tangrot J."/>
            <person name="Rosling A."/>
        </authorList>
    </citation>
    <scope>NUCLEOTIDE SEQUENCE</scope>
    <source>
        <strain evidence="1">MA453B</strain>
    </source>
</reference>
<evidence type="ECO:0000313" key="2">
    <source>
        <dbReference type="Proteomes" id="UP000789405"/>
    </source>
</evidence>
<dbReference type="EMBL" id="CAJVPY010021888">
    <property type="protein sequence ID" value="CAG8781102.1"/>
    <property type="molecule type" value="Genomic_DNA"/>
</dbReference>
<protein>
    <submittedName>
        <fullName evidence="1">18027_t:CDS:1</fullName>
    </submittedName>
</protein>